<dbReference type="Proteomes" id="UP001501729">
    <property type="component" value="Unassembled WGS sequence"/>
</dbReference>
<reference evidence="1 2" key="1">
    <citation type="journal article" date="2019" name="Int. J. Syst. Evol. Microbiol.">
        <title>The Global Catalogue of Microorganisms (GCM) 10K type strain sequencing project: providing services to taxonomists for standard genome sequencing and annotation.</title>
        <authorList>
            <consortium name="The Broad Institute Genomics Platform"/>
            <consortium name="The Broad Institute Genome Sequencing Center for Infectious Disease"/>
            <person name="Wu L."/>
            <person name="Ma J."/>
        </authorList>
    </citation>
    <scope>NUCLEOTIDE SEQUENCE [LARGE SCALE GENOMIC DNA]</scope>
    <source>
        <strain evidence="1 2">JCM 17504</strain>
    </source>
</reference>
<sequence>MTDCDEFRVDMHVKVLDEEVVQRAKDRGLDALVYAPHFVRLPEIRQQVELFSDDELLIVPAREVFTGTWRNRKHVLAVGLTDPVPDFITLTGAMRELERQGAAILIPHPEFLNVGLSEADVRVHGDVIHAVETYNPKQLGRHNRRAKEIVEDTDKPAFGSSYAHLRRSVGEAWTTLDAHVKTAAELVERIRDGGLARVVHRTGRSHELRRRAEFAHLGWENTWGKFNRLVLSGMEATHPDREEYGGRFDDVSVY</sequence>
<keyword evidence="2" id="KW-1185">Reference proteome</keyword>
<accession>A0AAV3UB11</accession>
<protein>
    <submittedName>
        <fullName evidence="1">PHP domain-containing protein</fullName>
    </submittedName>
</protein>
<evidence type="ECO:0000313" key="2">
    <source>
        <dbReference type="Proteomes" id="UP001501729"/>
    </source>
</evidence>
<gene>
    <name evidence="1" type="ORF">GCM10025751_00210</name>
</gene>
<dbReference type="AlphaFoldDB" id="A0AAV3UB11"/>
<dbReference type="Gene3D" id="3.20.20.140">
    <property type="entry name" value="Metal-dependent hydrolases"/>
    <property type="match status" value="1"/>
</dbReference>
<dbReference type="EMBL" id="BAABKX010000001">
    <property type="protein sequence ID" value="GAA5040066.1"/>
    <property type="molecule type" value="Genomic_DNA"/>
</dbReference>
<name>A0AAV3UB11_9EURY</name>
<evidence type="ECO:0000313" key="1">
    <source>
        <dbReference type="EMBL" id="GAA5040066.1"/>
    </source>
</evidence>
<dbReference type="InterPro" id="IPR016195">
    <property type="entry name" value="Pol/histidinol_Pase-like"/>
</dbReference>
<comment type="caution">
    <text evidence="1">The sequence shown here is derived from an EMBL/GenBank/DDBJ whole genome shotgun (WGS) entry which is preliminary data.</text>
</comment>
<dbReference type="Pfam" id="PF13263">
    <property type="entry name" value="PHP_C"/>
    <property type="match status" value="1"/>
</dbReference>
<organism evidence="1 2">
    <name type="scientific">Haladaptatus pallidirubidus</name>
    <dbReference type="NCBI Taxonomy" id="1008152"/>
    <lineage>
        <taxon>Archaea</taxon>
        <taxon>Methanobacteriati</taxon>
        <taxon>Methanobacteriota</taxon>
        <taxon>Stenosarchaea group</taxon>
        <taxon>Halobacteria</taxon>
        <taxon>Halobacteriales</taxon>
        <taxon>Haladaptataceae</taxon>
        <taxon>Haladaptatus</taxon>
    </lineage>
</organism>
<proteinExistence type="predicted"/>
<dbReference type="SUPFAM" id="SSF89550">
    <property type="entry name" value="PHP domain-like"/>
    <property type="match status" value="1"/>
</dbReference>